<accession>A0A517ZGC4</accession>
<gene>
    <name evidence="4" type="ORF">Mal4_59050</name>
</gene>
<proteinExistence type="predicted"/>
<keyword evidence="5" id="KW-1185">Reference proteome</keyword>
<feature type="coiled-coil region" evidence="1">
    <location>
        <begin position="206"/>
        <end position="240"/>
    </location>
</feature>
<keyword evidence="3" id="KW-1133">Transmembrane helix</keyword>
<feature type="coiled-coil region" evidence="1">
    <location>
        <begin position="125"/>
        <end position="177"/>
    </location>
</feature>
<dbReference type="AlphaFoldDB" id="A0A517ZGC4"/>
<feature type="region of interest" description="Disordered" evidence="2">
    <location>
        <begin position="85"/>
        <end position="117"/>
    </location>
</feature>
<keyword evidence="3" id="KW-0472">Membrane</keyword>
<feature type="region of interest" description="Disordered" evidence="2">
    <location>
        <begin position="430"/>
        <end position="550"/>
    </location>
</feature>
<protein>
    <submittedName>
        <fullName evidence="4">Uncharacterized protein</fullName>
    </submittedName>
</protein>
<dbReference type="OrthoDB" id="233190at2"/>
<sequence>MSSRHQTGNSVTLFPFLAVLVCAMGALIFLLLVTTRRIRQQTLAEMQTAVVVEEEPAPEAASQPALQAAPTLAVVEEPPVLEPAPSAVAAANDPRDDEPLLPALAPDPVPEETGPSPEELRLARLQEWEELRQQRDDELAQLQADWEERVRELTARRDRLARELRAAESAIAAQSKRLDTVRQTVAAMDDQRSTIAQQWDQLRQSRSALIEERVRLSREIDQAERELRRMQARQAAASHRFRIVPYDGQSGTTRRPIVIECRPDGLVFASEEITLTAEDLSGFPPSRNPLLAGAEALFRYWSMKASLDSDADKPYILLVVRPEGTVAYYVARKLLEPLDAVVGYELVEDDQEFEWPESDPAAEALCREAIDQLLDQRRVLARRLSDGRYPIAGPLNFASREGEFQLDEVEQLRSRDSDRGVYIGNRRFSRDLDTARRPPGGDPTETEREFAAASRGTPLQPSAPQRRVGNSSEPPASRAEPGVFRQPIAARAMSRSSRSFSKPTERTGTSSAPPASESQQATSGSPRLSHGGKPKVDPKNPQWGIRPPGSVIGYERSVTIRVTPSEVAIAEGAKIPITSGIAGEDLQQSLADALDAHVRDWGPPPEGFFWQPAVRFVVSPGGNQYHERLHSVVQGWSLRTSVEYVLD</sequence>
<feature type="compositionally biased region" description="Low complexity" evidence="2">
    <location>
        <begin position="509"/>
        <end position="523"/>
    </location>
</feature>
<reference evidence="4 5" key="1">
    <citation type="submission" date="2019-02" db="EMBL/GenBank/DDBJ databases">
        <title>Deep-cultivation of Planctomycetes and their phenomic and genomic characterization uncovers novel biology.</title>
        <authorList>
            <person name="Wiegand S."/>
            <person name="Jogler M."/>
            <person name="Boedeker C."/>
            <person name="Pinto D."/>
            <person name="Vollmers J."/>
            <person name="Rivas-Marin E."/>
            <person name="Kohn T."/>
            <person name="Peeters S.H."/>
            <person name="Heuer A."/>
            <person name="Rast P."/>
            <person name="Oberbeckmann S."/>
            <person name="Bunk B."/>
            <person name="Jeske O."/>
            <person name="Meyerdierks A."/>
            <person name="Storesund J.E."/>
            <person name="Kallscheuer N."/>
            <person name="Luecker S."/>
            <person name="Lage O.M."/>
            <person name="Pohl T."/>
            <person name="Merkel B.J."/>
            <person name="Hornburger P."/>
            <person name="Mueller R.-W."/>
            <person name="Bruemmer F."/>
            <person name="Labrenz M."/>
            <person name="Spormann A.M."/>
            <person name="Op den Camp H."/>
            <person name="Overmann J."/>
            <person name="Amann R."/>
            <person name="Jetten M.S.M."/>
            <person name="Mascher T."/>
            <person name="Medema M.H."/>
            <person name="Devos D.P."/>
            <person name="Kaster A.-K."/>
            <person name="Ovreas L."/>
            <person name="Rohde M."/>
            <person name="Galperin M.Y."/>
            <person name="Jogler C."/>
        </authorList>
    </citation>
    <scope>NUCLEOTIDE SEQUENCE [LARGE SCALE GENOMIC DNA]</scope>
    <source>
        <strain evidence="4 5">Mal4</strain>
    </source>
</reference>
<feature type="transmembrane region" description="Helical" evidence="3">
    <location>
        <begin position="12"/>
        <end position="33"/>
    </location>
</feature>
<dbReference type="EMBL" id="CP036275">
    <property type="protein sequence ID" value="QDU41537.1"/>
    <property type="molecule type" value="Genomic_DNA"/>
</dbReference>
<evidence type="ECO:0000313" key="4">
    <source>
        <dbReference type="EMBL" id="QDU41537.1"/>
    </source>
</evidence>
<dbReference type="KEGG" id="mri:Mal4_59050"/>
<evidence type="ECO:0000256" key="2">
    <source>
        <dbReference type="SAM" id="MobiDB-lite"/>
    </source>
</evidence>
<evidence type="ECO:0000256" key="3">
    <source>
        <dbReference type="SAM" id="Phobius"/>
    </source>
</evidence>
<name>A0A517ZGC4_9PLAN</name>
<keyword evidence="3" id="KW-0812">Transmembrane</keyword>
<dbReference type="RefSeq" id="WP_145373069.1">
    <property type="nucleotide sequence ID" value="NZ_CP036275.1"/>
</dbReference>
<keyword evidence="1" id="KW-0175">Coiled coil</keyword>
<feature type="compositionally biased region" description="Polar residues" evidence="2">
    <location>
        <begin position="457"/>
        <end position="474"/>
    </location>
</feature>
<evidence type="ECO:0000256" key="1">
    <source>
        <dbReference type="SAM" id="Coils"/>
    </source>
</evidence>
<dbReference type="Proteomes" id="UP000320496">
    <property type="component" value="Chromosome"/>
</dbReference>
<feature type="compositionally biased region" description="Low complexity" evidence="2">
    <location>
        <begin position="489"/>
        <end position="501"/>
    </location>
</feature>
<evidence type="ECO:0000313" key="5">
    <source>
        <dbReference type="Proteomes" id="UP000320496"/>
    </source>
</evidence>
<organism evidence="4 5">
    <name type="scientific">Maioricimonas rarisocia</name>
    <dbReference type="NCBI Taxonomy" id="2528026"/>
    <lineage>
        <taxon>Bacteria</taxon>
        <taxon>Pseudomonadati</taxon>
        <taxon>Planctomycetota</taxon>
        <taxon>Planctomycetia</taxon>
        <taxon>Planctomycetales</taxon>
        <taxon>Planctomycetaceae</taxon>
        <taxon>Maioricimonas</taxon>
    </lineage>
</organism>